<keyword evidence="3" id="KW-1185">Reference proteome</keyword>
<protein>
    <submittedName>
        <fullName evidence="2">RsfA family transcriptional regulator</fullName>
    </submittedName>
</protein>
<dbReference type="InterPro" id="IPR014243">
    <property type="entry name" value="RsfA-like"/>
</dbReference>
<sequence length="204" mass="24050">MKALRQDAWTEDDDRVLAEIILRHIQEGSTQLAAFEECAEKLGRTAAACGYRWNACVRKIYREGIEIAKAQRKQLKSMQRRTNGRSSESVKDRDESKITWNDVLGFLKAYKQEHASLLNHIRHLERDLNLKDKAVEDLSVSNERLERQYYRLSEEYQTVKEDYKTLVKIMERARKLTLFSSDMDEIQMTTRFRMDANGNLERLE</sequence>
<proteinExistence type="predicted"/>
<gene>
    <name evidence="2" type="ORF">ACFO8Q_20040</name>
</gene>
<feature type="coiled-coil region" evidence="1">
    <location>
        <begin position="107"/>
        <end position="162"/>
    </location>
</feature>
<evidence type="ECO:0000313" key="2">
    <source>
        <dbReference type="EMBL" id="MFC4769621.1"/>
    </source>
</evidence>
<dbReference type="RefSeq" id="WP_380028353.1">
    <property type="nucleotide sequence ID" value="NZ_JBHSHC010000140.1"/>
</dbReference>
<accession>A0ABV9Q558</accession>
<dbReference type="Proteomes" id="UP001596002">
    <property type="component" value="Unassembled WGS sequence"/>
</dbReference>
<dbReference type="NCBIfam" id="TIGR02894">
    <property type="entry name" value="DNA_bind_RsfA"/>
    <property type="match status" value="1"/>
</dbReference>
<comment type="caution">
    <text evidence="2">The sequence shown here is derived from an EMBL/GenBank/DDBJ whole genome shotgun (WGS) entry which is preliminary data.</text>
</comment>
<evidence type="ECO:0000256" key="1">
    <source>
        <dbReference type="SAM" id="Coils"/>
    </source>
</evidence>
<dbReference type="Pfam" id="PF13921">
    <property type="entry name" value="Myb_DNA-bind_6"/>
    <property type="match status" value="1"/>
</dbReference>
<reference evidence="3" key="1">
    <citation type="journal article" date="2019" name="Int. J. Syst. Evol. Microbiol.">
        <title>The Global Catalogue of Microorganisms (GCM) 10K type strain sequencing project: providing services to taxonomists for standard genome sequencing and annotation.</title>
        <authorList>
            <consortium name="The Broad Institute Genomics Platform"/>
            <consortium name="The Broad Institute Genome Sequencing Center for Infectious Disease"/>
            <person name="Wu L."/>
            <person name="Ma J."/>
        </authorList>
    </citation>
    <scope>NUCLEOTIDE SEQUENCE [LARGE SCALE GENOMIC DNA]</scope>
    <source>
        <strain evidence="3">WYCCWR 12678</strain>
    </source>
</reference>
<keyword evidence="1" id="KW-0175">Coiled coil</keyword>
<dbReference type="PANTHER" id="PTHR41302:SF2">
    <property type="entry name" value="PRESPORE SPECIFIC TRANSCRIPTIONAL ACTIVATOR RSFA"/>
    <property type="match status" value="1"/>
</dbReference>
<name>A0ABV9Q558_9BACL</name>
<organism evidence="2 3">
    <name type="scientific">Effusibacillus consociatus</name>
    <dbReference type="NCBI Taxonomy" id="1117041"/>
    <lineage>
        <taxon>Bacteria</taxon>
        <taxon>Bacillati</taxon>
        <taxon>Bacillota</taxon>
        <taxon>Bacilli</taxon>
        <taxon>Bacillales</taxon>
        <taxon>Alicyclobacillaceae</taxon>
        <taxon>Effusibacillus</taxon>
    </lineage>
</organism>
<evidence type="ECO:0000313" key="3">
    <source>
        <dbReference type="Proteomes" id="UP001596002"/>
    </source>
</evidence>
<dbReference type="PANTHER" id="PTHR41302">
    <property type="entry name" value="PRESPORE-SPECIFIC TRANSCRIPTIONAL REGULATOR RSFA-RELATED"/>
    <property type="match status" value="1"/>
</dbReference>
<dbReference type="EMBL" id="JBHSHC010000140">
    <property type="protein sequence ID" value="MFC4769621.1"/>
    <property type="molecule type" value="Genomic_DNA"/>
</dbReference>